<feature type="domain" description="Smf/DprA SLOG" evidence="2">
    <location>
        <begin position="82"/>
        <end position="289"/>
    </location>
</feature>
<dbReference type="AlphaFoldDB" id="A0A840QL52"/>
<dbReference type="GO" id="GO:0009294">
    <property type="term" value="P:DNA-mediated transformation"/>
    <property type="evidence" value="ECO:0007669"/>
    <property type="project" value="InterPro"/>
</dbReference>
<dbReference type="PANTHER" id="PTHR43022">
    <property type="entry name" value="PROTEIN SMF"/>
    <property type="match status" value="1"/>
</dbReference>
<gene>
    <name evidence="3" type="ORF">HNQ41_000230</name>
</gene>
<dbReference type="SUPFAM" id="SSF102405">
    <property type="entry name" value="MCP/YpsA-like"/>
    <property type="match status" value="1"/>
</dbReference>
<reference evidence="3 4" key="1">
    <citation type="submission" date="2020-08" db="EMBL/GenBank/DDBJ databases">
        <title>Genomic Encyclopedia of Type Strains, Phase IV (KMG-IV): sequencing the most valuable type-strain genomes for metagenomic binning, comparative biology and taxonomic classification.</title>
        <authorList>
            <person name="Goeker M."/>
        </authorList>
    </citation>
    <scope>NUCLEOTIDE SEQUENCE [LARGE SCALE GENOMIC DNA]</scope>
    <source>
        <strain evidence="3 4">DSM 24696</strain>
    </source>
</reference>
<dbReference type="Pfam" id="PF02481">
    <property type="entry name" value="DNA_processg_A"/>
    <property type="match status" value="1"/>
</dbReference>
<dbReference type="InterPro" id="IPR057666">
    <property type="entry name" value="DrpA_SLOG"/>
</dbReference>
<dbReference type="Proteomes" id="UP000551878">
    <property type="component" value="Unassembled WGS sequence"/>
</dbReference>
<dbReference type="PANTHER" id="PTHR43022:SF1">
    <property type="entry name" value="PROTEIN SMF"/>
    <property type="match status" value="1"/>
</dbReference>
<accession>A0A840QL52</accession>
<dbReference type="RefSeq" id="WP_184662566.1">
    <property type="nucleotide sequence ID" value="NZ_JACHHB010000001.1"/>
</dbReference>
<dbReference type="NCBIfam" id="TIGR00732">
    <property type="entry name" value="dprA"/>
    <property type="match status" value="1"/>
</dbReference>
<evidence type="ECO:0000313" key="4">
    <source>
        <dbReference type="Proteomes" id="UP000551878"/>
    </source>
</evidence>
<name>A0A840QL52_9BACI</name>
<dbReference type="Gene3D" id="3.40.50.450">
    <property type="match status" value="1"/>
</dbReference>
<comment type="caution">
    <text evidence="3">The sequence shown here is derived from an EMBL/GenBank/DDBJ whole genome shotgun (WGS) entry which is preliminary data.</text>
</comment>
<protein>
    <submittedName>
        <fullName evidence="3">DNA processing protein</fullName>
    </submittedName>
</protein>
<evidence type="ECO:0000259" key="2">
    <source>
        <dbReference type="Pfam" id="PF02481"/>
    </source>
</evidence>
<dbReference type="InterPro" id="IPR003488">
    <property type="entry name" value="DprA"/>
</dbReference>
<comment type="similarity">
    <text evidence="1">Belongs to the DprA/Smf family.</text>
</comment>
<sequence length="292" mass="32933">MNEFEKRLLHLHTCCDGRSKLVSQIVVNDPDLSDLYHFSITDFQRVTTSTFRTLNVLYDRLQRSSIDSLLAHFSHQHIVPLIFSHRDYPPLLKEIYDPPFVIYVKGNITYLHESKSLAVVGTRDPSERSYRLLSQLIPPLCKEGIMVVSGLALGVDGYAHQLTLQNGGRTIAVLGAGFDHIYPKQHRSLSQGIAQNHLLLSEYPPHTPPAKWRFPERNRIISGLTKATFVVEAKKRSGSLITAYTALEQGRDVYSLPGPIDDPRTEGCHRLIQEGALCIHDANDIVNEFVLK</sequence>
<proteinExistence type="inferred from homology"/>
<evidence type="ECO:0000256" key="1">
    <source>
        <dbReference type="ARBA" id="ARBA00006525"/>
    </source>
</evidence>
<organism evidence="3 4">
    <name type="scientific">Texcoconibacillus texcoconensis</name>
    <dbReference type="NCBI Taxonomy" id="1095777"/>
    <lineage>
        <taxon>Bacteria</taxon>
        <taxon>Bacillati</taxon>
        <taxon>Bacillota</taxon>
        <taxon>Bacilli</taxon>
        <taxon>Bacillales</taxon>
        <taxon>Bacillaceae</taxon>
        <taxon>Texcoconibacillus</taxon>
    </lineage>
</organism>
<evidence type="ECO:0000313" key="3">
    <source>
        <dbReference type="EMBL" id="MBB5172090.1"/>
    </source>
</evidence>
<keyword evidence="4" id="KW-1185">Reference proteome</keyword>
<dbReference type="EMBL" id="JACHHB010000001">
    <property type="protein sequence ID" value="MBB5172090.1"/>
    <property type="molecule type" value="Genomic_DNA"/>
</dbReference>